<proteinExistence type="predicted"/>
<dbReference type="InterPro" id="IPR032522">
    <property type="entry name" value="DUF4961"/>
</dbReference>
<dbReference type="RefSeq" id="WP_210760141.1">
    <property type="nucleotide sequence ID" value="NZ_CP060139.1"/>
</dbReference>
<protein>
    <submittedName>
        <fullName evidence="2">Uncharacterized protein</fullName>
    </submittedName>
</protein>
<organism evidence="2 3">
    <name type="scientific">Croceimicrobium hydrocarbonivorans</name>
    <dbReference type="NCBI Taxonomy" id="2761580"/>
    <lineage>
        <taxon>Bacteria</taxon>
        <taxon>Pseudomonadati</taxon>
        <taxon>Bacteroidota</taxon>
        <taxon>Flavobacteriia</taxon>
        <taxon>Flavobacteriales</taxon>
        <taxon>Owenweeksiaceae</taxon>
        <taxon>Croceimicrobium</taxon>
    </lineage>
</organism>
<evidence type="ECO:0000256" key="1">
    <source>
        <dbReference type="SAM" id="SignalP"/>
    </source>
</evidence>
<feature type="signal peptide" evidence="1">
    <location>
        <begin position="1"/>
        <end position="22"/>
    </location>
</feature>
<dbReference type="AlphaFoldDB" id="A0A7H0VIR7"/>
<keyword evidence="1" id="KW-0732">Signal</keyword>
<evidence type="ECO:0000313" key="3">
    <source>
        <dbReference type="Proteomes" id="UP000516305"/>
    </source>
</evidence>
<gene>
    <name evidence="2" type="ORF">H4K34_07170</name>
</gene>
<dbReference type="KEGG" id="chyd:H4K34_07170"/>
<dbReference type="Pfam" id="PF16328">
    <property type="entry name" value="DUF4961"/>
    <property type="match status" value="1"/>
</dbReference>
<reference evidence="2 3" key="1">
    <citation type="submission" date="2020-08" db="EMBL/GenBank/DDBJ databases">
        <title>Croceimicrobium hydrocarbonivorans gen. nov., sp. nov., a novel marine bacterium isolated from a bacterial consortium that degrades polyethylene terephthalate.</title>
        <authorList>
            <person name="Liu R."/>
        </authorList>
    </citation>
    <scope>NUCLEOTIDE SEQUENCE [LARGE SCALE GENOMIC DNA]</scope>
    <source>
        <strain evidence="2 3">A20-9</strain>
    </source>
</reference>
<evidence type="ECO:0000313" key="2">
    <source>
        <dbReference type="EMBL" id="QNR25615.1"/>
    </source>
</evidence>
<dbReference type="EMBL" id="CP060139">
    <property type="protein sequence ID" value="QNR25615.1"/>
    <property type="molecule type" value="Genomic_DNA"/>
</dbReference>
<accession>A0A7H0VIR7</accession>
<feature type="chain" id="PRO_5028986399" evidence="1">
    <location>
        <begin position="23"/>
        <end position="290"/>
    </location>
</feature>
<name>A0A7H0VIR7_9FLAO</name>
<keyword evidence="3" id="KW-1185">Reference proteome</keyword>
<dbReference type="Proteomes" id="UP000516305">
    <property type="component" value="Chromosome"/>
</dbReference>
<sequence>MKNLKFNTIFSLAALIFGPALSAQVSTDPPEYQDPTTELKIIVDLSQLDASLDHTQNLLDAAAAGEDMYIWTWSPAEHPAGHPLVNGVGTAPWKESNDTLRMTKEAENIYSYTMTPTEFYEVDAQTVFANDIQFLVKPKDGGGYGDPDIKSEDLTILVDPPVTTRNPAFLFPGSFEDDDLVMLYYDNKLEEVEGMQNLATDDVWFFAEATLSDSTTVKIANNAFTVGNYPQLQMTSYGDGVFKTYMVPRKFFSVAEGKTITKMTIYVMRRVFTGAGSRISYDIIAELSCE</sequence>